<reference evidence="2 3" key="1">
    <citation type="journal article" date="2015" name="Sci. Rep.">
        <title>Chromosome-level genome map provides insights into diverse defense mechanisms in the medicinal fungus Ganoderma sinense.</title>
        <authorList>
            <person name="Zhu Y."/>
            <person name="Xu J."/>
            <person name="Sun C."/>
            <person name="Zhou S."/>
            <person name="Xu H."/>
            <person name="Nelson D.R."/>
            <person name="Qian J."/>
            <person name="Song J."/>
            <person name="Luo H."/>
            <person name="Xiang L."/>
            <person name="Li Y."/>
            <person name="Xu Z."/>
            <person name="Ji A."/>
            <person name="Wang L."/>
            <person name="Lu S."/>
            <person name="Hayward A."/>
            <person name="Sun W."/>
            <person name="Li X."/>
            <person name="Schwartz D.C."/>
            <person name="Wang Y."/>
            <person name="Chen S."/>
        </authorList>
    </citation>
    <scope>NUCLEOTIDE SEQUENCE [LARGE SCALE GENOMIC DNA]</scope>
    <source>
        <strain evidence="2 3">ZZ0214-1</strain>
    </source>
</reference>
<dbReference type="AlphaFoldDB" id="A0A2G8S5F3"/>
<gene>
    <name evidence="2" type="ORF">GSI_09014</name>
</gene>
<comment type="caution">
    <text evidence="2">The sequence shown here is derived from an EMBL/GenBank/DDBJ whole genome shotgun (WGS) entry which is preliminary data.</text>
</comment>
<evidence type="ECO:0000313" key="2">
    <source>
        <dbReference type="EMBL" id="PIL28967.1"/>
    </source>
</evidence>
<proteinExistence type="predicted"/>
<feature type="compositionally biased region" description="Basic residues" evidence="1">
    <location>
        <begin position="41"/>
        <end position="50"/>
    </location>
</feature>
<feature type="compositionally biased region" description="Basic and acidic residues" evidence="1">
    <location>
        <begin position="51"/>
        <end position="67"/>
    </location>
</feature>
<evidence type="ECO:0000313" key="3">
    <source>
        <dbReference type="Proteomes" id="UP000230002"/>
    </source>
</evidence>
<dbReference type="EMBL" id="AYKW01000023">
    <property type="protein sequence ID" value="PIL28967.1"/>
    <property type="molecule type" value="Genomic_DNA"/>
</dbReference>
<sequence>MSSQVLALRGSEEGAEIPNQRTPSTCNIPRAKAKSDDRGARGRRNVRAKNGKKDTQSRRKNRREEGKGWWGPESEEEDEAGKNGRTVWSRGWGSALALTRTRSREPEPGRTGPASAHPAHVKWFAISLRWGESTHRVMNVPRKKPVSSADAVRA</sequence>
<organism evidence="2 3">
    <name type="scientific">Ganoderma sinense ZZ0214-1</name>
    <dbReference type="NCBI Taxonomy" id="1077348"/>
    <lineage>
        <taxon>Eukaryota</taxon>
        <taxon>Fungi</taxon>
        <taxon>Dikarya</taxon>
        <taxon>Basidiomycota</taxon>
        <taxon>Agaricomycotina</taxon>
        <taxon>Agaricomycetes</taxon>
        <taxon>Polyporales</taxon>
        <taxon>Polyporaceae</taxon>
        <taxon>Ganoderma</taxon>
    </lineage>
</organism>
<protein>
    <submittedName>
        <fullName evidence="2">Uncharacterized protein</fullName>
    </submittedName>
</protein>
<accession>A0A2G8S5F3</accession>
<evidence type="ECO:0000256" key="1">
    <source>
        <dbReference type="SAM" id="MobiDB-lite"/>
    </source>
</evidence>
<name>A0A2G8S5F3_9APHY</name>
<keyword evidence="3" id="KW-1185">Reference proteome</keyword>
<feature type="region of interest" description="Disordered" evidence="1">
    <location>
        <begin position="1"/>
        <end position="118"/>
    </location>
</feature>
<dbReference type="Proteomes" id="UP000230002">
    <property type="component" value="Unassembled WGS sequence"/>
</dbReference>